<dbReference type="Proteomes" id="UP000249577">
    <property type="component" value="Unassembled WGS sequence"/>
</dbReference>
<feature type="transmembrane region" description="Helical" evidence="1">
    <location>
        <begin position="87"/>
        <end position="110"/>
    </location>
</feature>
<evidence type="ECO:0000313" key="2">
    <source>
        <dbReference type="EMBL" id="PZQ12387.1"/>
    </source>
</evidence>
<accession>A0A2W5LYC4</accession>
<evidence type="ECO:0000313" key="3">
    <source>
        <dbReference type="Proteomes" id="UP000249577"/>
    </source>
</evidence>
<keyword evidence="1" id="KW-1133">Transmembrane helix</keyword>
<comment type="caution">
    <text evidence="2">The sequence shown here is derived from an EMBL/GenBank/DDBJ whole genome shotgun (WGS) entry which is preliminary data.</text>
</comment>
<organism evidence="2 3">
    <name type="scientific">Ancylobacter novellus</name>
    <name type="common">Thiobacillus novellus</name>
    <dbReference type="NCBI Taxonomy" id="921"/>
    <lineage>
        <taxon>Bacteria</taxon>
        <taxon>Pseudomonadati</taxon>
        <taxon>Pseudomonadota</taxon>
        <taxon>Alphaproteobacteria</taxon>
        <taxon>Hyphomicrobiales</taxon>
        <taxon>Xanthobacteraceae</taxon>
        <taxon>Ancylobacter</taxon>
    </lineage>
</organism>
<dbReference type="Pfam" id="PF20398">
    <property type="entry name" value="DUF6691"/>
    <property type="match status" value="1"/>
</dbReference>
<gene>
    <name evidence="2" type="ORF">DI565_16310</name>
</gene>
<evidence type="ECO:0000256" key="1">
    <source>
        <dbReference type="SAM" id="Phobius"/>
    </source>
</evidence>
<name>A0A2W5LYC4_ANCNO</name>
<sequence length="144" mass="14555">MSVARALSAAFSGVLFGFGLALSGMLDPSRVLGFLDVFGAWDPSLAFVLAGAVAVAAVAAALARTLPRPAFDEQFHLPSNRRIDAKLLAGAAIFGVGWGVAGLCPGPAVASAAIGVAPTLVFLFAMLAGMAFNDAVLSRPVPRS</sequence>
<proteinExistence type="predicted"/>
<protein>
    <recommendedName>
        <fullName evidence="4">YeeE/YedE family protein</fullName>
    </recommendedName>
</protein>
<keyword evidence="1" id="KW-0472">Membrane</keyword>
<reference evidence="2 3" key="1">
    <citation type="submission" date="2017-08" db="EMBL/GenBank/DDBJ databases">
        <title>Infants hospitalized years apart are colonized by the same room-sourced microbial strains.</title>
        <authorList>
            <person name="Brooks B."/>
            <person name="Olm M.R."/>
            <person name="Firek B.A."/>
            <person name="Baker R."/>
            <person name="Thomas B.C."/>
            <person name="Morowitz M.J."/>
            <person name="Banfield J.F."/>
        </authorList>
    </citation>
    <scope>NUCLEOTIDE SEQUENCE [LARGE SCALE GENOMIC DNA]</scope>
    <source>
        <strain evidence="2">S2_005_003_R2_43</strain>
    </source>
</reference>
<dbReference type="EMBL" id="QFPN01000009">
    <property type="protein sequence ID" value="PZQ12387.1"/>
    <property type="molecule type" value="Genomic_DNA"/>
</dbReference>
<feature type="transmembrane region" description="Helical" evidence="1">
    <location>
        <begin position="45"/>
        <end position="66"/>
    </location>
</feature>
<dbReference type="AlphaFoldDB" id="A0A2W5LYC4"/>
<feature type="transmembrane region" description="Helical" evidence="1">
    <location>
        <begin position="116"/>
        <end position="137"/>
    </location>
</feature>
<dbReference type="InterPro" id="IPR046513">
    <property type="entry name" value="DUF6691"/>
</dbReference>
<keyword evidence="1" id="KW-0812">Transmembrane</keyword>
<evidence type="ECO:0008006" key="4">
    <source>
        <dbReference type="Google" id="ProtNLM"/>
    </source>
</evidence>